<dbReference type="EMBL" id="CP021252">
    <property type="protein sequence ID" value="ART20155.1"/>
    <property type="molecule type" value="Genomic_DNA"/>
</dbReference>
<dbReference type="KEGG" id="cstr:CBE89_00520"/>
<reference evidence="1 2" key="1">
    <citation type="submission" date="2017-05" db="EMBL/GenBank/DDBJ databases">
        <title>Complete genome sequence of Corynebacterium striatum KC-Na-1 isolated from Neophocaena asiaeorientalis in Korea.</title>
        <authorList>
            <person name="Kim J.H."/>
            <person name="Lee K."/>
        </authorList>
    </citation>
    <scope>NUCLEOTIDE SEQUENCE [LARGE SCALE GENOMIC DNA]</scope>
    <source>
        <strain evidence="1 2">KC-Na-01</strain>
    </source>
</reference>
<dbReference type="Gene3D" id="3.40.50.1000">
    <property type="entry name" value="HAD superfamily/HAD-like"/>
    <property type="match status" value="1"/>
</dbReference>
<dbReference type="PANTHER" id="PTHR43611:SF3">
    <property type="entry name" value="FLAVIN MONONUCLEOTIDE HYDROLASE 1, CHLOROPLATIC"/>
    <property type="match status" value="1"/>
</dbReference>
<dbReference type="Gene3D" id="1.10.150.240">
    <property type="entry name" value="Putative phosphatase, domain 2"/>
    <property type="match status" value="1"/>
</dbReference>
<proteinExistence type="predicted"/>
<sequence length="197" mass="21734">MAKLLFDMYGVLMRIASAEQQAELERLVNPADPARFWEAYQEFRPAYDAGIMSDSMYWNRISASVELGEFDVAEAVELDNRYYMDSEPEMVALVQRLIGEGHTVGLLSNIPTTLADAVRSEHDWIEDCAAVVFSCDIGVAKPDAEAYKVAVDALAATAEKVHFFDDRQDFVDGAAAAGLQAHLFTSADDVRAIVDES</sequence>
<name>A0A2Z2IYS2_CORST</name>
<dbReference type="SUPFAM" id="SSF56784">
    <property type="entry name" value="HAD-like"/>
    <property type="match status" value="1"/>
</dbReference>
<accession>A0A2Z2IYS2</accession>
<dbReference type="InterPro" id="IPR023198">
    <property type="entry name" value="PGP-like_dom2"/>
</dbReference>
<dbReference type="PANTHER" id="PTHR43611">
    <property type="entry name" value="ALPHA-D-GLUCOSE 1-PHOSPHATE PHOSPHATASE"/>
    <property type="match status" value="1"/>
</dbReference>
<dbReference type="NCBIfam" id="TIGR01509">
    <property type="entry name" value="HAD-SF-IA-v3"/>
    <property type="match status" value="1"/>
</dbReference>
<dbReference type="Pfam" id="PF00702">
    <property type="entry name" value="Hydrolase"/>
    <property type="match status" value="1"/>
</dbReference>
<dbReference type="InterPro" id="IPR023214">
    <property type="entry name" value="HAD_sf"/>
</dbReference>
<dbReference type="InterPro" id="IPR006439">
    <property type="entry name" value="HAD-SF_hydro_IA"/>
</dbReference>
<dbReference type="InterPro" id="IPR036412">
    <property type="entry name" value="HAD-like_sf"/>
</dbReference>
<dbReference type="AlphaFoldDB" id="A0A2Z2IYS2"/>
<gene>
    <name evidence="1" type="ORF">CBE89_00520</name>
</gene>
<evidence type="ECO:0000313" key="1">
    <source>
        <dbReference type="EMBL" id="ART20155.1"/>
    </source>
</evidence>
<organism evidence="1 2">
    <name type="scientific">Corynebacterium striatum</name>
    <dbReference type="NCBI Taxonomy" id="43770"/>
    <lineage>
        <taxon>Bacteria</taxon>
        <taxon>Bacillati</taxon>
        <taxon>Actinomycetota</taxon>
        <taxon>Actinomycetes</taxon>
        <taxon>Mycobacteriales</taxon>
        <taxon>Corynebacteriaceae</taxon>
        <taxon>Corynebacterium</taxon>
    </lineage>
</organism>
<dbReference type="RefSeq" id="WP_086890384.1">
    <property type="nucleotide sequence ID" value="NZ_CP021252.1"/>
</dbReference>
<protein>
    <submittedName>
        <fullName evidence="1">Haloacid dehalogenase</fullName>
    </submittedName>
</protein>
<evidence type="ECO:0000313" key="2">
    <source>
        <dbReference type="Proteomes" id="UP000250197"/>
    </source>
</evidence>
<dbReference type="Proteomes" id="UP000250197">
    <property type="component" value="Chromosome"/>
</dbReference>